<reference evidence="3" key="3">
    <citation type="submission" date="2015-04" db="UniProtKB">
        <authorList>
            <consortium name="EnsemblPlants"/>
        </authorList>
    </citation>
    <scope>IDENTIFICATION</scope>
</reference>
<evidence type="ECO:0000256" key="2">
    <source>
        <dbReference type="SAM" id="SignalP"/>
    </source>
</evidence>
<dbReference type="HOGENOM" id="CLU_1909701_0_0_1"/>
<sequence length="133" mass="14605">MLFLHFIGCLVFLDPTSRRSGNPPVSLSLSCSYPHAHRPLLPPMASSASTTTHHTISSPPAMATTRSYLIHHLRIAVPTWGPPIPPSPPHPTHLRMSSPTTTTKATRSRTSGKRSRSRRKSYPSATAAWPTHR</sequence>
<feature type="region of interest" description="Disordered" evidence="1">
    <location>
        <begin position="80"/>
        <end position="133"/>
    </location>
</feature>
<feature type="signal peptide" evidence="2">
    <location>
        <begin position="1"/>
        <end position="18"/>
    </location>
</feature>
<feature type="compositionally biased region" description="Basic residues" evidence="1">
    <location>
        <begin position="106"/>
        <end position="121"/>
    </location>
</feature>
<dbReference type="AlphaFoldDB" id="A0A0D9WQE6"/>
<evidence type="ECO:0000313" key="4">
    <source>
        <dbReference type="Proteomes" id="UP000032180"/>
    </source>
</evidence>
<name>A0A0D9WQE6_9ORYZ</name>
<dbReference type="Proteomes" id="UP000032180">
    <property type="component" value="Chromosome 6"/>
</dbReference>
<dbReference type="EnsemblPlants" id="LPERR06G12820.2">
    <property type="protein sequence ID" value="LPERR06G12820.2"/>
    <property type="gene ID" value="LPERR06G12820"/>
</dbReference>
<reference evidence="3 4" key="2">
    <citation type="submission" date="2013-12" db="EMBL/GenBank/DDBJ databases">
        <authorList>
            <person name="Yu Y."/>
            <person name="Lee S."/>
            <person name="de Baynast K."/>
            <person name="Wissotski M."/>
            <person name="Liu L."/>
            <person name="Talag J."/>
            <person name="Goicoechea J."/>
            <person name="Angelova A."/>
            <person name="Jetty R."/>
            <person name="Kudrna D."/>
            <person name="Golser W."/>
            <person name="Rivera L."/>
            <person name="Zhang J."/>
            <person name="Wing R."/>
        </authorList>
    </citation>
    <scope>NUCLEOTIDE SEQUENCE</scope>
</reference>
<proteinExistence type="predicted"/>
<dbReference type="Gramene" id="LPERR06G12820.1">
    <property type="protein sequence ID" value="LPERR06G12820.1"/>
    <property type="gene ID" value="LPERR06G12820"/>
</dbReference>
<keyword evidence="2" id="KW-0732">Signal</keyword>
<feature type="compositionally biased region" description="Pro residues" evidence="1">
    <location>
        <begin position="80"/>
        <end position="91"/>
    </location>
</feature>
<feature type="compositionally biased region" description="Low complexity" evidence="1">
    <location>
        <begin position="95"/>
        <end position="105"/>
    </location>
</feature>
<dbReference type="Gramene" id="LPERR06G12820.2">
    <property type="protein sequence ID" value="LPERR06G12820.2"/>
    <property type="gene ID" value="LPERR06G12820"/>
</dbReference>
<keyword evidence="4" id="KW-1185">Reference proteome</keyword>
<dbReference type="EnsemblPlants" id="LPERR06G12820.1">
    <property type="protein sequence ID" value="LPERR06G12820.1"/>
    <property type="gene ID" value="LPERR06G12820"/>
</dbReference>
<organism evidence="3 4">
    <name type="scientific">Leersia perrieri</name>
    <dbReference type="NCBI Taxonomy" id="77586"/>
    <lineage>
        <taxon>Eukaryota</taxon>
        <taxon>Viridiplantae</taxon>
        <taxon>Streptophyta</taxon>
        <taxon>Embryophyta</taxon>
        <taxon>Tracheophyta</taxon>
        <taxon>Spermatophyta</taxon>
        <taxon>Magnoliopsida</taxon>
        <taxon>Liliopsida</taxon>
        <taxon>Poales</taxon>
        <taxon>Poaceae</taxon>
        <taxon>BOP clade</taxon>
        <taxon>Oryzoideae</taxon>
        <taxon>Oryzeae</taxon>
        <taxon>Oryzinae</taxon>
        <taxon>Leersia</taxon>
    </lineage>
</organism>
<evidence type="ECO:0000256" key="1">
    <source>
        <dbReference type="SAM" id="MobiDB-lite"/>
    </source>
</evidence>
<protein>
    <submittedName>
        <fullName evidence="3">Uncharacterized protein</fullName>
    </submittedName>
</protein>
<evidence type="ECO:0000313" key="3">
    <source>
        <dbReference type="EnsemblPlants" id="LPERR06G12820.1"/>
    </source>
</evidence>
<accession>A0A0D9WQE6</accession>
<reference evidence="3 4" key="1">
    <citation type="submission" date="2012-08" db="EMBL/GenBank/DDBJ databases">
        <title>Oryza genome evolution.</title>
        <authorList>
            <person name="Wing R.A."/>
        </authorList>
    </citation>
    <scope>NUCLEOTIDE SEQUENCE</scope>
</reference>
<feature type="chain" id="PRO_5007398514" evidence="2">
    <location>
        <begin position="19"/>
        <end position="133"/>
    </location>
</feature>